<evidence type="ECO:0000313" key="3">
    <source>
        <dbReference type="Proteomes" id="UP001057991"/>
    </source>
</evidence>
<dbReference type="AlphaFoldDB" id="A0A9Q9HCC3"/>
<dbReference type="RefSeq" id="WP_259805733.1">
    <property type="nucleotide sequence ID" value="NZ_CP080776.1"/>
</dbReference>
<evidence type="ECO:0000256" key="1">
    <source>
        <dbReference type="SAM" id="Coils"/>
    </source>
</evidence>
<reference evidence="2" key="1">
    <citation type="submission" date="2021-08" db="EMBL/GenBank/DDBJ databases">
        <authorList>
            <person name="Nwanade C."/>
            <person name="Wang M."/>
            <person name="Masoudi A."/>
            <person name="Yu Z."/>
            <person name="Liu J."/>
        </authorList>
    </citation>
    <scope>NUCLEOTIDE SEQUENCE</scope>
    <source>
        <strain evidence="2">S056</strain>
    </source>
</reference>
<organism evidence="2 3">
    <name type="scientific">Aliiroseovarius crassostreae</name>
    <dbReference type="NCBI Taxonomy" id="154981"/>
    <lineage>
        <taxon>Bacteria</taxon>
        <taxon>Pseudomonadati</taxon>
        <taxon>Pseudomonadota</taxon>
        <taxon>Alphaproteobacteria</taxon>
        <taxon>Rhodobacterales</taxon>
        <taxon>Paracoccaceae</taxon>
        <taxon>Aliiroseovarius</taxon>
    </lineage>
</organism>
<proteinExistence type="predicted"/>
<name>A0A9Q9HCC3_9RHOB</name>
<evidence type="ECO:0000313" key="2">
    <source>
        <dbReference type="EMBL" id="UWP94760.1"/>
    </source>
</evidence>
<keyword evidence="1" id="KW-0175">Coiled coil</keyword>
<feature type="coiled-coil region" evidence="1">
    <location>
        <begin position="239"/>
        <end position="266"/>
    </location>
</feature>
<gene>
    <name evidence="2" type="ORF">K3X48_11140</name>
</gene>
<protein>
    <submittedName>
        <fullName evidence="2">Uncharacterized protein</fullName>
    </submittedName>
</protein>
<dbReference type="EMBL" id="CP080776">
    <property type="protein sequence ID" value="UWP94760.1"/>
    <property type="molecule type" value="Genomic_DNA"/>
</dbReference>
<sequence length="378" mass="42725">MIDDFEEFDAWIKKQTDAYTLHTLALRSALRLVPILISRLAETDTDTSSQSLFALAYFIRSITKIEQVGASYIHSKEHLSPLLVKCQGDIGTALGMTCEAVIYSNFDQIPALVRSGKDYLVYPMYNLRIRAHSALSKEISAAPNLKKQIPKVLDEWDGTLFTDASLSNTRDLSFEEPLYHDTLFAKSFRGIFPRLEEHFWRDWYQGFLDGNPLDWELQRRVALIPDEDWEKGPEHIAHLIEEIRARFELEKRIEDLEAEKQVWQERARLGIGGNNPPEAIEDARIVQEIIWAPIEELKAETQSEAPDKSRIKSAISKLGAALIAIGKWPLGKLDKAADEFAKSLGKWGGGACAGWLALNSDKIAEIIKAAQTWLGTLF</sequence>
<accession>A0A9Q9HCC3</accession>
<dbReference type="Proteomes" id="UP001057991">
    <property type="component" value="Chromosome"/>
</dbReference>